<dbReference type="GO" id="GO:0005524">
    <property type="term" value="F:ATP binding"/>
    <property type="evidence" value="ECO:0007669"/>
    <property type="project" value="InterPro"/>
</dbReference>
<organism evidence="2 3">
    <name type="scientific">Lasiosphaeria ovina</name>
    <dbReference type="NCBI Taxonomy" id="92902"/>
    <lineage>
        <taxon>Eukaryota</taxon>
        <taxon>Fungi</taxon>
        <taxon>Dikarya</taxon>
        <taxon>Ascomycota</taxon>
        <taxon>Pezizomycotina</taxon>
        <taxon>Sordariomycetes</taxon>
        <taxon>Sordariomycetidae</taxon>
        <taxon>Sordariales</taxon>
        <taxon>Lasiosphaeriaceae</taxon>
        <taxon>Lasiosphaeria</taxon>
    </lineage>
</organism>
<dbReference type="Gene3D" id="1.10.510.10">
    <property type="entry name" value="Transferase(Phosphotransferase) domain 1"/>
    <property type="match status" value="1"/>
</dbReference>
<dbReference type="PROSITE" id="PS50011">
    <property type="entry name" value="PROTEIN_KINASE_DOM"/>
    <property type="match status" value="1"/>
</dbReference>
<dbReference type="AlphaFoldDB" id="A0AAE0KGX3"/>
<dbReference type="SUPFAM" id="SSF56112">
    <property type="entry name" value="Protein kinase-like (PK-like)"/>
    <property type="match status" value="1"/>
</dbReference>
<dbReference type="InterPro" id="IPR000719">
    <property type="entry name" value="Prot_kinase_dom"/>
</dbReference>
<dbReference type="InterPro" id="IPR011009">
    <property type="entry name" value="Kinase-like_dom_sf"/>
</dbReference>
<reference evidence="2" key="1">
    <citation type="journal article" date="2023" name="Mol. Phylogenet. Evol.">
        <title>Genome-scale phylogeny and comparative genomics of the fungal order Sordariales.</title>
        <authorList>
            <person name="Hensen N."/>
            <person name="Bonometti L."/>
            <person name="Westerberg I."/>
            <person name="Brannstrom I.O."/>
            <person name="Guillou S."/>
            <person name="Cros-Aarteil S."/>
            <person name="Calhoun S."/>
            <person name="Haridas S."/>
            <person name="Kuo A."/>
            <person name="Mondo S."/>
            <person name="Pangilinan J."/>
            <person name="Riley R."/>
            <person name="LaButti K."/>
            <person name="Andreopoulos B."/>
            <person name="Lipzen A."/>
            <person name="Chen C."/>
            <person name="Yan M."/>
            <person name="Daum C."/>
            <person name="Ng V."/>
            <person name="Clum A."/>
            <person name="Steindorff A."/>
            <person name="Ohm R.A."/>
            <person name="Martin F."/>
            <person name="Silar P."/>
            <person name="Natvig D.O."/>
            <person name="Lalanne C."/>
            <person name="Gautier V."/>
            <person name="Ament-Velasquez S.L."/>
            <person name="Kruys A."/>
            <person name="Hutchinson M.I."/>
            <person name="Powell A.J."/>
            <person name="Barry K."/>
            <person name="Miller A.N."/>
            <person name="Grigoriev I.V."/>
            <person name="Debuchy R."/>
            <person name="Gladieux P."/>
            <person name="Hiltunen Thoren M."/>
            <person name="Johannesson H."/>
        </authorList>
    </citation>
    <scope>NUCLEOTIDE SEQUENCE</scope>
    <source>
        <strain evidence="2">CBS 958.72</strain>
    </source>
</reference>
<dbReference type="SMART" id="SM00220">
    <property type="entry name" value="S_TKc"/>
    <property type="match status" value="1"/>
</dbReference>
<evidence type="ECO:0000313" key="2">
    <source>
        <dbReference type="EMBL" id="KAK3375575.1"/>
    </source>
</evidence>
<evidence type="ECO:0000259" key="1">
    <source>
        <dbReference type="PROSITE" id="PS50011"/>
    </source>
</evidence>
<protein>
    <recommendedName>
        <fullName evidence="1">Protein kinase domain-containing protein</fullName>
    </recommendedName>
</protein>
<keyword evidence="3" id="KW-1185">Reference proteome</keyword>
<sequence>MGFFENCKPDDRFYAFLGGGSETRGYFYRNVQDWDERRTVTVETRDYHEIKWHIEALAKLTKEHQLRPDTIWIKVAKNGALESQSNDIDKDQTIIPLYPSASKFLESVRRIGRWQLAELDRLGKQTDLTSYKLASGSGRSTACDVRVVFKYYTNEGNAGVMWDEIHCVMMIPRHPNIITFDHLVTDVVDKKEIVVGFTTLYVGGGTLDTLPATGRRRFTLAHLKQLLEAIDWLNRTHGILHNDLFARNLLIDPDTDQLKIFDFNLARRLDEEERDADGDYEYDPFDRDTTCAAICAYQVVTQDLQTHADDDMIADIGVNNVLALKWEKHHAVTLDEDVAKYKELLSKWASGRADAPATVKRVPQQLVWQAMPKSDHLAVRTRSALARNSEAHIDWQRPSSSAARSLAQGEILLATGEVLLPDGRRRLVNGTILPPRRSSGGR</sequence>
<feature type="domain" description="Protein kinase" evidence="1">
    <location>
        <begin position="105"/>
        <end position="442"/>
    </location>
</feature>
<gene>
    <name evidence="2" type="ORF">B0T24DRAFT_571874</name>
</gene>
<dbReference type="Proteomes" id="UP001287356">
    <property type="component" value="Unassembled WGS sequence"/>
</dbReference>
<dbReference type="Pfam" id="PF00069">
    <property type="entry name" value="Pkinase"/>
    <property type="match status" value="1"/>
</dbReference>
<dbReference type="EMBL" id="JAULSN010000003">
    <property type="protein sequence ID" value="KAK3375575.1"/>
    <property type="molecule type" value="Genomic_DNA"/>
</dbReference>
<reference evidence="2" key="2">
    <citation type="submission" date="2023-06" db="EMBL/GenBank/DDBJ databases">
        <authorList>
            <consortium name="Lawrence Berkeley National Laboratory"/>
            <person name="Haridas S."/>
            <person name="Hensen N."/>
            <person name="Bonometti L."/>
            <person name="Westerberg I."/>
            <person name="Brannstrom I.O."/>
            <person name="Guillou S."/>
            <person name="Cros-Aarteil S."/>
            <person name="Calhoun S."/>
            <person name="Kuo A."/>
            <person name="Mondo S."/>
            <person name="Pangilinan J."/>
            <person name="Riley R."/>
            <person name="Labutti K."/>
            <person name="Andreopoulos B."/>
            <person name="Lipzen A."/>
            <person name="Chen C."/>
            <person name="Yanf M."/>
            <person name="Daum C."/>
            <person name="Ng V."/>
            <person name="Clum A."/>
            <person name="Steindorff A."/>
            <person name="Ohm R."/>
            <person name="Martin F."/>
            <person name="Silar P."/>
            <person name="Natvig D."/>
            <person name="Lalanne C."/>
            <person name="Gautier V."/>
            <person name="Ament-Velasquez S.L."/>
            <person name="Kruys A."/>
            <person name="Hutchinson M.I."/>
            <person name="Powell A.J."/>
            <person name="Barry K."/>
            <person name="Miller A.N."/>
            <person name="Grigoriev I.V."/>
            <person name="Debuchy R."/>
            <person name="Gladieux P."/>
            <person name="Thoren M.H."/>
            <person name="Johannesson H."/>
        </authorList>
    </citation>
    <scope>NUCLEOTIDE SEQUENCE</scope>
    <source>
        <strain evidence="2">CBS 958.72</strain>
    </source>
</reference>
<name>A0AAE0KGX3_9PEZI</name>
<comment type="caution">
    <text evidence="2">The sequence shown here is derived from an EMBL/GenBank/DDBJ whole genome shotgun (WGS) entry which is preliminary data.</text>
</comment>
<accession>A0AAE0KGX3</accession>
<dbReference type="GO" id="GO:0004672">
    <property type="term" value="F:protein kinase activity"/>
    <property type="evidence" value="ECO:0007669"/>
    <property type="project" value="InterPro"/>
</dbReference>
<proteinExistence type="predicted"/>
<evidence type="ECO:0000313" key="3">
    <source>
        <dbReference type="Proteomes" id="UP001287356"/>
    </source>
</evidence>